<reference evidence="6" key="2">
    <citation type="submission" date="2017-02" db="EMBL/GenBank/DDBJ databases">
        <title>Sunflower complete genome.</title>
        <authorList>
            <person name="Langlade N."/>
            <person name="Munos S."/>
        </authorList>
    </citation>
    <scope>NUCLEOTIDE SEQUENCE [LARGE SCALE GENOMIC DNA]</scope>
    <source>
        <tissue evidence="6">Leaves</tissue>
    </source>
</reference>
<dbReference type="NCBIfam" id="TIGR01675">
    <property type="entry name" value="plant-AP"/>
    <property type="match status" value="1"/>
</dbReference>
<dbReference type="PANTHER" id="PTHR31284">
    <property type="entry name" value="ACID PHOSPHATASE-LIKE PROTEIN"/>
    <property type="match status" value="1"/>
</dbReference>
<evidence type="ECO:0000256" key="2">
    <source>
        <dbReference type="ARBA" id="ARBA00023180"/>
    </source>
</evidence>
<evidence type="ECO:0000313" key="6">
    <source>
        <dbReference type="EMBL" id="OTG28495.1"/>
    </source>
</evidence>
<keyword evidence="5" id="KW-0378">Hydrolase</keyword>
<feature type="chain" id="PRO_5012332176" evidence="4">
    <location>
        <begin position="19"/>
        <end position="268"/>
    </location>
</feature>
<dbReference type="EC" id="3.1.3.2" evidence="5"/>
<dbReference type="InterPro" id="IPR036412">
    <property type="entry name" value="HAD-like_sf"/>
</dbReference>
<dbReference type="GO" id="GO:0003993">
    <property type="term" value="F:acid phosphatase activity"/>
    <property type="evidence" value="ECO:0007669"/>
    <property type="project" value="UniProtKB-EC"/>
</dbReference>
<proteinExistence type="inferred from homology"/>
<accession>A0A251UYQ0</accession>
<evidence type="ECO:0000256" key="3">
    <source>
        <dbReference type="PIRNR" id="PIRNR002674"/>
    </source>
</evidence>
<evidence type="ECO:0000313" key="7">
    <source>
        <dbReference type="Proteomes" id="UP000215914"/>
    </source>
</evidence>
<dbReference type="EMBL" id="MNCJ02000319">
    <property type="protein sequence ID" value="KAF5810198.1"/>
    <property type="molecule type" value="Genomic_DNA"/>
</dbReference>
<dbReference type="InterPro" id="IPR010028">
    <property type="entry name" value="Acid_phosphatase_pln"/>
</dbReference>
<dbReference type="Proteomes" id="UP000215914">
    <property type="component" value="Chromosome 4"/>
</dbReference>
<keyword evidence="7" id="KW-1185">Reference proteome</keyword>
<evidence type="ECO:0000256" key="1">
    <source>
        <dbReference type="ARBA" id="ARBA00022729"/>
    </source>
</evidence>
<reference evidence="5" key="3">
    <citation type="submission" date="2020-06" db="EMBL/GenBank/DDBJ databases">
        <title>Helianthus annuus Genome sequencing and assembly Release 2.</title>
        <authorList>
            <person name="Gouzy J."/>
            <person name="Langlade N."/>
            <person name="Munos S."/>
        </authorList>
    </citation>
    <scope>NUCLEOTIDE SEQUENCE</scope>
    <source>
        <tissue evidence="5">Leaves</tissue>
    </source>
</reference>
<keyword evidence="1 4" id="KW-0732">Signal</keyword>
<dbReference type="AlphaFoldDB" id="A0A251UYQ0"/>
<gene>
    <name evidence="6" type="primary">PPA1</name>
    <name evidence="6" type="ORF">HannXRQ_Chr04g0111901</name>
    <name evidence="5" type="ORF">HanXRQr2_Chr04g0166631</name>
</gene>
<reference evidence="5 7" key="1">
    <citation type="journal article" date="2017" name="Nature">
        <title>The sunflower genome provides insights into oil metabolism, flowering and Asterid evolution.</title>
        <authorList>
            <person name="Badouin H."/>
            <person name="Gouzy J."/>
            <person name="Grassa C.J."/>
            <person name="Murat F."/>
            <person name="Staton S.E."/>
            <person name="Cottret L."/>
            <person name="Lelandais-Briere C."/>
            <person name="Owens G.L."/>
            <person name="Carrere S."/>
            <person name="Mayjonade B."/>
            <person name="Legrand L."/>
            <person name="Gill N."/>
            <person name="Kane N.C."/>
            <person name="Bowers J.E."/>
            <person name="Hubner S."/>
            <person name="Bellec A."/>
            <person name="Berard A."/>
            <person name="Berges H."/>
            <person name="Blanchet N."/>
            <person name="Boniface M.C."/>
            <person name="Brunel D."/>
            <person name="Catrice O."/>
            <person name="Chaidir N."/>
            <person name="Claudel C."/>
            <person name="Donnadieu C."/>
            <person name="Faraut T."/>
            <person name="Fievet G."/>
            <person name="Helmstetter N."/>
            <person name="King M."/>
            <person name="Knapp S.J."/>
            <person name="Lai Z."/>
            <person name="Le Paslier M.C."/>
            <person name="Lippi Y."/>
            <person name="Lorenzon L."/>
            <person name="Mandel J.R."/>
            <person name="Marage G."/>
            <person name="Marchand G."/>
            <person name="Marquand E."/>
            <person name="Bret-Mestries E."/>
            <person name="Morien E."/>
            <person name="Nambeesan S."/>
            <person name="Nguyen T."/>
            <person name="Pegot-Espagnet P."/>
            <person name="Pouilly N."/>
            <person name="Raftis F."/>
            <person name="Sallet E."/>
            <person name="Schiex T."/>
            <person name="Thomas J."/>
            <person name="Vandecasteele C."/>
            <person name="Vares D."/>
            <person name="Vear F."/>
            <person name="Vautrin S."/>
            <person name="Crespi M."/>
            <person name="Mangin B."/>
            <person name="Burke J.M."/>
            <person name="Salse J."/>
            <person name="Munos S."/>
            <person name="Vincourt P."/>
            <person name="Rieseberg L.H."/>
            <person name="Langlade N.B."/>
        </authorList>
    </citation>
    <scope>NUCLEOTIDE SEQUENCE [LARGE SCALE GENOMIC DNA]</scope>
    <source>
        <strain evidence="7">cv. SF193</strain>
        <tissue evidence="5">Leaves</tissue>
    </source>
</reference>
<dbReference type="InParanoid" id="A0A251UYQ0"/>
<protein>
    <submittedName>
        <fullName evidence="5 6">Acid phosphatase</fullName>
        <ecNumber evidence="5">3.1.3.2</ecNumber>
    </submittedName>
</protein>
<dbReference type="OrthoDB" id="59415at2759"/>
<comment type="similarity">
    <text evidence="3">Belongs to the APS1/VSP family.</text>
</comment>
<evidence type="ECO:0000313" key="5">
    <source>
        <dbReference type="EMBL" id="KAF5810198.1"/>
    </source>
</evidence>
<dbReference type="Gramene" id="mRNA:HanXRQr2_Chr04g0166631">
    <property type="protein sequence ID" value="mRNA:HanXRQr2_Chr04g0166631"/>
    <property type="gene ID" value="HanXRQr2_Chr04g0166631"/>
</dbReference>
<dbReference type="EMBL" id="CM007893">
    <property type="protein sequence ID" value="OTG28495.1"/>
    <property type="molecule type" value="Genomic_DNA"/>
</dbReference>
<dbReference type="InterPro" id="IPR005519">
    <property type="entry name" value="Acid_phosphat_B-like"/>
</dbReference>
<dbReference type="PIRSF" id="PIRSF002674">
    <property type="entry name" value="VSP"/>
    <property type="match status" value="1"/>
</dbReference>
<feature type="signal peptide" evidence="4">
    <location>
        <begin position="1"/>
        <end position="18"/>
    </location>
</feature>
<dbReference type="Gene3D" id="3.40.50.1000">
    <property type="entry name" value="HAD superfamily/HAD-like"/>
    <property type="match status" value="1"/>
</dbReference>
<evidence type="ECO:0000256" key="4">
    <source>
        <dbReference type="SAM" id="SignalP"/>
    </source>
</evidence>
<dbReference type="Pfam" id="PF03767">
    <property type="entry name" value="Acid_phosphat_B"/>
    <property type="match status" value="1"/>
</dbReference>
<name>A0A251UYQ0_HELAN</name>
<sequence length="268" mass="30547">MAIFRILLLLCILSLAFGEKHLDTDPHLLSRPMMIELPENLELRSDDSIEEIRLRCMRWRVGVEAKDVSPWTTIPAECVDYVKEYMLGGSYEIDLEMVSNEAAEFAKSVELKGDGMDAWVFDVDETLLSNLAYYSQHGYGSEIFDHVQFDSWVLEGMAQAIKPSLKLYEEVSKLGFKMFLLTGRAENKRSITINNLTKVGFENWDRLILRGAGDDGKTAVAFKSDKRKQIVEEGFRIIGNLGDQWSDLIGSYVSIRSFKLSNPMYFIS</sequence>
<dbReference type="OMA" id="YCTSWRF"/>
<dbReference type="PANTHER" id="PTHR31284:SF36">
    <property type="entry name" value="ACID PHOSPHATASE"/>
    <property type="match status" value="1"/>
</dbReference>
<dbReference type="InterPro" id="IPR014403">
    <property type="entry name" value="APS1/VSP"/>
</dbReference>
<organism evidence="6 7">
    <name type="scientific">Helianthus annuus</name>
    <name type="common">Common sunflower</name>
    <dbReference type="NCBI Taxonomy" id="4232"/>
    <lineage>
        <taxon>Eukaryota</taxon>
        <taxon>Viridiplantae</taxon>
        <taxon>Streptophyta</taxon>
        <taxon>Embryophyta</taxon>
        <taxon>Tracheophyta</taxon>
        <taxon>Spermatophyta</taxon>
        <taxon>Magnoliopsida</taxon>
        <taxon>eudicotyledons</taxon>
        <taxon>Gunneridae</taxon>
        <taxon>Pentapetalae</taxon>
        <taxon>asterids</taxon>
        <taxon>campanulids</taxon>
        <taxon>Asterales</taxon>
        <taxon>Asteraceae</taxon>
        <taxon>Asteroideae</taxon>
        <taxon>Heliantheae alliance</taxon>
        <taxon>Heliantheae</taxon>
        <taxon>Helianthus</taxon>
    </lineage>
</organism>
<dbReference type="InterPro" id="IPR023214">
    <property type="entry name" value="HAD_sf"/>
</dbReference>
<keyword evidence="2" id="KW-0325">Glycoprotein</keyword>
<dbReference type="SUPFAM" id="SSF56784">
    <property type="entry name" value="HAD-like"/>
    <property type="match status" value="1"/>
</dbReference>
<dbReference type="CDD" id="cd07535">
    <property type="entry name" value="HAD_VSP"/>
    <property type="match status" value="1"/>
</dbReference>